<dbReference type="GO" id="GO:0008453">
    <property type="term" value="F:alanine-glyoxylate transaminase activity"/>
    <property type="evidence" value="ECO:0007669"/>
    <property type="project" value="UniProtKB-EC"/>
</dbReference>
<dbReference type="GO" id="GO:0030170">
    <property type="term" value="F:pyridoxal phosphate binding"/>
    <property type="evidence" value="ECO:0007669"/>
    <property type="project" value="InterPro"/>
</dbReference>
<dbReference type="Gene3D" id="3.40.640.10">
    <property type="entry name" value="Type I PLP-dependent aspartate aminotransferase-like (Major domain)"/>
    <property type="match status" value="1"/>
</dbReference>
<comment type="cofactor">
    <cofactor evidence="1">
        <name>pyridoxal 5'-phosphate</name>
        <dbReference type="ChEBI" id="CHEBI:597326"/>
    </cofactor>
</comment>
<dbReference type="InterPro" id="IPR015422">
    <property type="entry name" value="PyrdxlP-dep_Trfase_small"/>
</dbReference>
<reference evidence="9" key="1">
    <citation type="journal article" date="2014" name="Front. Microbiol.">
        <title>High frequency of phylogenetically diverse reductive dehalogenase-homologous genes in deep subseafloor sedimentary metagenomes.</title>
        <authorList>
            <person name="Kawai M."/>
            <person name="Futagami T."/>
            <person name="Toyoda A."/>
            <person name="Takaki Y."/>
            <person name="Nishi S."/>
            <person name="Hori S."/>
            <person name="Arai W."/>
            <person name="Tsubouchi T."/>
            <person name="Morono Y."/>
            <person name="Uchiyama I."/>
            <person name="Ito T."/>
            <person name="Fujiyama A."/>
            <person name="Inagaki F."/>
            <person name="Takami H."/>
        </authorList>
    </citation>
    <scope>NUCLEOTIDE SEQUENCE</scope>
    <source>
        <strain evidence="9">Expedition CK06-06</strain>
    </source>
</reference>
<evidence type="ECO:0000313" key="9">
    <source>
        <dbReference type="EMBL" id="GAH52089.1"/>
    </source>
</evidence>
<dbReference type="Gene3D" id="3.90.1150.10">
    <property type="entry name" value="Aspartate Aminotransferase, domain 1"/>
    <property type="match status" value="1"/>
</dbReference>
<gene>
    <name evidence="9" type="ORF">S03H2_35955</name>
</gene>
<dbReference type="Pfam" id="PF00202">
    <property type="entry name" value="Aminotran_3"/>
    <property type="match status" value="1"/>
</dbReference>
<comment type="caution">
    <text evidence="9">The sequence shown here is derived from an EMBL/GenBank/DDBJ whole genome shotgun (WGS) entry which is preliminary data.</text>
</comment>
<dbReference type="AlphaFoldDB" id="X1HE27"/>
<sequence>MSSGLSTLFEQIIKTIEFEPFLVNKALGSWIWDTEGKRYLDCESGMWCLNLGHNHPRVIQAAKNQLDEIIHRNKSFLTPITLETADVILKFMPTSFDKITFLNSGSEAMEFAISFAKKVTKQEKVLSLQDSYLGAYGKAKESSYTSLDQLELKIPYPVCYDEIATV</sequence>
<dbReference type="InterPro" id="IPR005814">
    <property type="entry name" value="Aminotrans_3"/>
</dbReference>
<keyword evidence="8" id="KW-0663">Pyridoxal phosphate</keyword>
<dbReference type="EC" id="2.6.1.44" evidence="5"/>
<proteinExistence type="inferred from homology"/>
<dbReference type="PANTHER" id="PTHR45688">
    <property type="match status" value="1"/>
</dbReference>
<comment type="similarity">
    <text evidence="3">Belongs to the class-III pyridoxal-phosphate-dependent aminotransferase family.</text>
</comment>
<evidence type="ECO:0000256" key="1">
    <source>
        <dbReference type="ARBA" id="ARBA00001933"/>
    </source>
</evidence>
<evidence type="ECO:0000256" key="8">
    <source>
        <dbReference type="ARBA" id="ARBA00022898"/>
    </source>
</evidence>
<accession>X1HE27</accession>
<dbReference type="PANTHER" id="PTHR45688:SF3">
    <property type="entry name" value="ALANINE--GLYOXYLATE AMINOTRANSFERASE 2, MITOCHONDRIAL"/>
    <property type="match status" value="1"/>
</dbReference>
<dbReference type="SUPFAM" id="SSF53383">
    <property type="entry name" value="PLP-dependent transferases"/>
    <property type="match status" value="1"/>
</dbReference>
<keyword evidence="7" id="KW-0808">Transferase</keyword>
<name>X1HE27_9ZZZZ</name>
<organism evidence="9">
    <name type="scientific">marine sediment metagenome</name>
    <dbReference type="NCBI Taxonomy" id="412755"/>
    <lineage>
        <taxon>unclassified sequences</taxon>
        <taxon>metagenomes</taxon>
        <taxon>ecological metagenomes</taxon>
    </lineage>
</organism>
<protein>
    <recommendedName>
        <fullName evidence="5">alanine--glyoxylate transaminase</fullName>
        <ecNumber evidence="5">2.6.1.44</ecNumber>
    </recommendedName>
</protein>
<comment type="subunit">
    <text evidence="4">Homotetramer.</text>
</comment>
<comment type="subcellular location">
    <subcellularLocation>
        <location evidence="2">Mitochondrion</location>
    </subcellularLocation>
</comment>
<dbReference type="GO" id="GO:0005739">
    <property type="term" value="C:mitochondrion"/>
    <property type="evidence" value="ECO:0007669"/>
    <property type="project" value="UniProtKB-SubCell"/>
</dbReference>
<keyword evidence="6" id="KW-0032">Aminotransferase</keyword>
<evidence type="ECO:0000256" key="6">
    <source>
        <dbReference type="ARBA" id="ARBA00022576"/>
    </source>
</evidence>
<evidence type="ECO:0000256" key="4">
    <source>
        <dbReference type="ARBA" id="ARBA00011881"/>
    </source>
</evidence>
<dbReference type="InterPro" id="IPR015424">
    <property type="entry name" value="PyrdxlP-dep_Trfase"/>
</dbReference>
<evidence type="ECO:0000256" key="3">
    <source>
        <dbReference type="ARBA" id="ARBA00008954"/>
    </source>
</evidence>
<dbReference type="EMBL" id="BARU01022029">
    <property type="protein sequence ID" value="GAH52089.1"/>
    <property type="molecule type" value="Genomic_DNA"/>
</dbReference>
<evidence type="ECO:0000256" key="7">
    <source>
        <dbReference type="ARBA" id="ARBA00022679"/>
    </source>
</evidence>
<dbReference type="InterPro" id="IPR015421">
    <property type="entry name" value="PyrdxlP-dep_Trfase_major"/>
</dbReference>
<evidence type="ECO:0000256" key="5">
    <source>
        <dbReference type="ARBA" id="ARBA00013049"/>
    </source>
</evidence>
<evidence type="ECO:0000256" key="2">
    <source>
        <dbReference type="ARBA" id="ARBA00004173"/>
    </source>
</evidence>